<evidence type="ECO:0000259" key="1">
    <source>
        <dbReference type="PROSITE" id="PS51192"/>
    </source>
</evidence>
<dbReference type="PROSITE" id="PS51192">
    <property type="entry name" value="HELICASE_ATP_BIND_1"/>
    <property type="match status" value="1"/>
</dbReference>
<dbReference type="CDD" id="cd18799">
    <property type="entry name" value="SF2_C_EcoAI-like"/>
    <property type="match status" value="1"/>
</dbReference>
<dbReference type="Pfam" id="PF13091">
    <property type="entry name" value="PLDc_2"/>
    <property type="match status" value="1"/>
</dbReference>
<dbReference type="Pfam" id="PF11907">
    <property type="entry name" value="DUF3427"/>
    <property type="match status" value="1"/>
</dbReference>
<dbReference type="InterPro" id="IPR006935">
    <property type="entry name" value="Helicase/UvrB_N"/>
</dbReference>
<name>D4N025_ANAHA</name>
<dbReference type="InterPro" id="IPR025202">
    <property type="entry name" value="PLD-like_dom"/>
</dbReference>
<proteinExistence type="predicted"/>
<dbReference type="GO" id="GO:0016787">
    <property type="term" value="F:hydrolase activity"/>
    <property type="evidence" value="ECO:0007669"/>
    <property type="project" value="InterPro"/>
</dbReference>
<evidence type="ECO:0000313" key="4">
    <source>
        <dbReference type="Proteomes" id="UP000008960"/>
    </source>
</evidence>
<protein>
    <submittedName>
        <fullName evidence="3">DNA or RNA helicases of superfamily II</fullName>
    </submittedName>
</protein>
<dbReference type="GO" id="GO:0004386">
    <property type="term" value="F:helicase activity"/>
    <property type="evidence" value="ECO:0007669"/>
    <property type="project" value="UniProtKB-KW"/>
</dbReference>
<dbReference type="GO" id="GO:0005524">
    <property type="term" value="F:ATP binding"/>
    <property type="evidence" value="ECO:0007669"/>
    <property type="project" value="InterPro"/>
</dbReference>
<dbReference type="SUPFAM" id="SSF52540">
    <property type="entry name" value="P-loop containing nucleoside triphosphate hydrolases"/>
    <property type="match status" value="1"/>
</dbReference>
<dbReference type="Pfam" id="PF04851">
    <property type="entry name" value="ResIII"/>
    <property type="match status" value="1"/>
</dbReference>
<dbReference type="Gene3D" id="3.40.50.300">
    <property type="entry name" value="P-loop containing nucleotide triphosphate hydrolases"/>
    <property type="match status" value="2"/>
</dbReference>
<evidence type="ECO:0000313" key="3">
    <source>
        <dbReference type="EMBL" id="CBL38220.1"/>
    </source>
</evidence>
<dbReference type="CDD" id="cd18032">
    <property type="entry name" value="DEXHc_RE_I_III_res"/>
    <property type="match status" value="1"/>
</dbReference>
<sequence>MENSKSEELISGLVTAFIDQSGNSNLAYRPEFVYNDHKQGKKVLVSLEQELKRCDEFFISVAFITDSGFESLSMILKELEQKGIPGKILTTDYLTFSQPKALDRLAQLKNIELKMFRTNSEVGGFHTKGYIFREDELYRIIIGSSNMTSKAITENREWNTKIVSTEQGEVAQEILNEFKNLWMSPNSQYYGEFIDDYKERYLQNQIIKKQQRQAAKEQIVDFESYKLKPNKMQLAFINNLMKMRSEGIEKALLLSSTGTGKTYASAFAVRELGYKKVLFLVHRNQIAEQALKSYQKVFGSSVTMGLVTGKSHDYGADFIFATVQTLSKTDNLERFARDHFECCIYDEAHHTSADSYKKVMDYFTPQFTLGMTATPDKKDDHIEGRNIYEIFDHNIAYEIRLQKAMEEDLLCPFHYFGITDLEIVDDTMVNGNKLTKEEKLQNFRFLTSDERVKYVMEQAEYYGYSGNRVKGLIFCSRIEEANELSKKFNEHGWRTLALSGADSEEVRRDTIERLVNDDINELDYILSVDIFSEGVDVPEINQVIMLRPTQSPIVFIQQLGRGLRKAEDKEYVVILDFIGNYKNNFMIPIALSGDRSYNKDNVRKYVVSGNSLIPGASTIHFDEISKERIFNAVDNLKSMKALIKESYTSLKNRLGRIPRLVDFYENEEIDPMIIIREYKTYYAMLKAMEKEQEIEKLSDSETLILEYLSKTILSGVRPQELELLKMLLEYNEVSIEEFQEDVSAEFGYLLDMDAIQNTIRILQGHFHINSAEHQKYAQIDILKVNENKRIQRLNSFVSKLNESEFCKELNDIISFGLHRYKDKYNQNKNQGVPFVLYEQYSRRDICFLMNCEKDLSSVMYGMKRIEDDVFIFVTYHKKQTKDASKKYVDGKPDYDDRFESNQIFCWDTQLGKGINSSYSQSVITASRKHLMVQKRDRQIKFYYLGQFDILEVKPAKKLNQKGKEQDIAKFRVKMRNPVREDIWQYFLSNVDEE</sequence>
<dbReference type="InterPro" id="IPR058403">
    <property type="entry name" value="DUF8090"/>
</dbReference>
<reference evidence="3 4" key="2">
    <citation type="submission" date="2010-03" db="EMBL/GenBank/DDBJ databases">
        <authorList>
            <person name="Pajon A."/>
        </authorList>
    </citation>
    <scope>NUCLEOTIDE SEQUENCE [LARGE SCALE GENOMIC DNA]</scope>
    <source>
        <strain evidence="3 4">SSC/2</strain>
    </source>
</reference>
<dbReference type="PANTHER" id="PTHR47396:SF1">
    <property type="entry name" value="ATP-DEPENDENT HELICASE IRC3-RELATED"/>
    <property type="match status" value="1"/>
</dbReference>
<dbReference type="Gene3D" id="3.30.870.10">
    <property type="entry name" value="Endonuclease Chain A"/>
    <property type="match status" value="1"/>
</dbReference>
<dbReference type="GO" id="GO:0003677">
    <property type="term" value="F:DNA binding"/>
    <property type="evidence" value="ECO:0007669"/>
    <property type="project" value="InterPro"/>
</dbReference>
<dbReference type="EMBL" id="FP929061">
    <property type="protein sequence ID" value="CBL38220.1"/>
    <property type="molecule type" value="Genomic_DNA"/>
</dbReference>
<dbReference type="KEGG" id="bprl:CL2_12440"/>
<dbReference type="SMART" id="SM00487">
    <property type="entry name" value="DEXDc"/>
    <property type="match status" value="1"/>
</dbReference>
<accession>D4N025</accession>
<dbReference type="InterPro" id="IPR014001">
    <property type="entry name" value="Helicase_ATP-bd"/>
</dbReference>
<reference evidence="3 4" key="1">
    <citation type="submission" date="2010-03" db="EMBL/GenBank/DDBJ databases">
        <title>The genome sequence of Clostridiales sp. SSC/2.</title>
        <authorList>
            <consortium name="metaHIT consortium -- http://www.metahit.eu/"/>
            <person name="Pajon A."/>
            <person name="Turner K."/>
            <person name="Parkhill J."/>
            <person name="Duncan S."/>
            <person name="Flint H."/>
        </authorList>
    </citation>
    <scope>NUCLEOTIDE SEQUENCE [LARGE SCALE GENOMIC DNA]</scope>
    <source>
        <strain evidence="3 4">SSC/2</strain>
    </source>
</reference>
<dbReference type="Proteomes" id="UP000008960">
    <property type="component" value="Chromosome"/>
</dbReference>
<dbReference type="STRING" id="649756.ERS852387_01954"/>
<dbReference type="CDD" id="cd09204">
    <property type="entry name" value="PLDc_N_DEXD_b2"/>
    <property type="match status" value="1"/>
</dbReference>
<dbReference type="PATRIC" id="fig|245018.3.peg.1560"/>
<dbReference type="PROSITE" id="PS51194">
    <property type="entry name" value="HELICASE_CTER"/>
    <property type="match status" value="1"/>
</dbReference>
<dbReference type="InterPro" id="IPR050742">
    <property type="entry name" value="Helicase_Restrict-Modif_Enz"/>
</dbReference>
<gene>
    <name evidence="3" type="ORF">CL2_12440</name>
</gene>
<dbReference type="REBASE" id="32110">
    <property type="entry name" value="AhaSSC2ORF12440P"/>
</dbReference>
<organism evidence="3 4">
    <name type="scientific">Anaerostipes hadrus</name>
    <dbReference type="NCBI Taxonomy" id="649756"/>
    <lineage>
        <taxon>Bacteria</taxon>
        <taxon>Bacillati</taxon>
        <taxon>Bacillota</taxon>
        <taxon>Clostridia</taxon>
        <taxon>Lachnospirales</taxon>
        <taxon>Lachnospiraceae</taxon>
        <taxon>Anaerostipes</taxon>
    </lineage>
</organism>
<dbReference type="Pfam" id="PF00271">
    <property type="entry name" value="Helicase_C"/>
    <property type="match status" value="1"/>
</dbReference>
<dbReference type="InterPro" id="IPR027417">
    <property type="entry name" value="P-loop_NTPase"/>
</dbReference>
<feature type="domain" description="Helicase ATP-binding" evidence="1">
    <location>
        <begin position="242"/>
        <end position="393"/>
    </location>
</feature>
<keyword evidence="3" id="KW-0347">Helicase</keyword>
<dbReference type="PANTHER" id="PTHR47396">
    <property type="entry name" value="TYPE I RESTRICTION ENZYME ECOKI R PROTEIN"/>
    <property type="match status" value="1"/>
</dbReference>
<dbReference type="GO" id="GO:0005829">
    <property type="term" value="C:cytosol"/>
    <property type="evidence" value="ECO:0007669"/>
    <property type="project" value="TreeGrafter"/>
</dbReference>
<dbReference type="RefSeq" id="WP_015530436.1">
    <property type="nucleotide sequence ID" value="NC_021016.1"/>
</dbReference>
<feature type="domain" description="Helicase C-terminal" evidence="2">
    <location>
        <begin position="447"/>
        <end position="613"/>
    </location>
</feature>
<dbReference type="Pfam" id="PF26350">
    <property type="entry name" value="DUF8090"/>
    <property type="match status" value="1"/>
</dbReference>
<dbReference type="InterPro" id="IPR001650">
    <property type="entry name" value="Helicase_C-like"/>
</dbReference>
<keyword evidence="3" id="KW-0547">Nucleotide-binding</keyword>
<dbReference type="InterPro" id="IPR021835">
    <property type="entry name" value="DUF3427"/>
</dbReference>
<dbReference type="SMART" id="SM00490">
    <property type="entry name" value="HELICc"/>
    <property type="match status" value="1"/>
</dbReference>
<dbReference type="SUPFAM" id="SSF56024">
    <property type="entry name" value="Phospholipase D/nuclease"/>
    <property type="match status" value="1"/>
</dbReference>
<keyword evidence="3" id="KW-0378">Hydrolase</keyword>
<evidence type="ECO:0000259" key="2">
    <source>
        <dbReference type="PROSITE" id="PS51194"/>
    </source>
</evidence>
<dbReference type="AlphaFoldDB" id="D4N025"/>
<keyword evidence="3" id="KW-0067">ATP-binding</keyword>